<feature type="compositionally biased region" description="Low complexity" evidence="1">
    <location>
        <begin position="289"/>
        <end position="300"/>
    </location>
</feature>
<reference evidence="2" key="2">
    <citation type="submission" date="2014-03" db="EMBL/GenBank/DDBJ databases">
        <authorList>
            <person name="Genoscope - CEA"/>
        </authorList>
    </citation>
    <scope>NUCLEOTIDE SEQUENCE</scope>
</reference>
<accession>A0A060ZDU7</accession>
<dbReference type="Proteomes" id="UP000193380">
    <property type="component" value="Unassembled WGS sequence"/>
</dbReference>
<feature type="compositionally biased region" description="Polar residues" evidence="1">
    <location>
        <begin position="238"/>
        <end position="251"/>
    </location>
</feature>
<organism evidence="2 3">
    <name type="scientific">Oncorhynchus mykiss</name>
    <name type="common">Rainbow trout</name>
    <name type="synonym">Salmo gairdneri</name>
    <dbReference type="NCBI Taxonomy" id="8022"/>
    <lineage>
        <taxon>Eukaryota</taxon>
        <taxon>Metazoa</taxon>
        <taxon>Chordata</taxon>
        <taxon>Craniata</taxon>
        <taxon>Vertebrata</taxon>
        <taxon>Euteleostomi</taxon>
        <taxon>Actinopterygii</taxon>
        <taxon>Neopterygii</taxon>
        <taxon>Teleostei</taxon>
        <taxon>Protacanthopterygii</taxon>
        <taxon>Salmoniformes</taxon>
        <taxon>Salmonidae</taxon>
        <taxon>Salmoninae</taxon>
        <taxon>Oncorhynchus</taxon>
    </lineage>
</organism>
<evidence type="ECO:0000313" key="2">
    <source>
        <dbReference type="EMBL" id="CDQ99819.1"/>
    </source>
</evidence>
<evidence type="ECO:0000313" key="3">
    <source>
        <dbReference type="Proteomes" id="UP000193380"/>
    </source>
</evidence>
<feature type="region of interest" description="Disordered" evidence="1">
    <location>
        <begin position="27"/>
        <end position="65"/>
    </location>
</feature>
<proteinExistence type="predicted"/>
<gene>
    <name evidence="2" type="ORF">GSONMT00009200001</name>
</gene>
<name>A0A060ZDU7_ONCMY</name>
<protein>
    <submittedName>
        <fullName evidence="2">Uncharacterized protein</fullName>
    </submittedName>
</protein>
<feature type="compositionally biased region" description="Basic and acidic residues" evidence="1">
    <location>
        <begin position="199"/>
        <end position="237"/>
    </location>
</feature>
<feature type="compositionally biased region" description="Polar residues" evidence="1">
    <location>
        <begin position="147"/>
        <end position="163"/>
    </location>
</feature>
<evidence type="ECO:0000256" key="1">
    <source>
        <dbReference type="SAM" id="MobiDB-lite"/>
    </source>
</evidence>
<sequence length="300" mass="32574">MVDPSDFMVGAETAGAQGSCLMTLEDTLEDITRMDRETDEEKEDGEGKNSPLSPELNISPGTVRQEVSTAILDKRGTLIILREMESEDKMDAGDQMDNGATFTDQDEGGGSLSIKEDDVGDGLTRPKENDTQFTLNEEATGGEVDAKTTSMETSNETLNLNQTETEDELGGINSLKMRDVNTLQKTEAPYSSVVITKTDERSEVASVSREEATDLDRITQDAPLQREESHGLDEARSDLSQSSFANGQFDTKPSPGYRAMVLYVKQYKLPPPSLPTCCHPPPPPPHHCPPSTSSAPASVQ</sequence>
<feature type="region of interest" description="Disordered" evidence="1">
    <location>
        <begin position="275"/>
        <end position="300"/>
    </location>
</feature>
<feature type="compositionally biased region" description="Pro residues" evidence="1">
    <location>
        <begin position="275"/>
        <end position="288"/>
    </location>
</feature>
<reference evidence="2" key="1">
    <citation type="journal article" date="2014" name="Nat. Commun.">
        <title>The rainbow trout genome provides novel insights into evolution after whole-genome duplication in vertebrates.</title>
        <authorList>
            <person name="Berthelot C."/>
            <person name="Brunet F."/>
            <person name="Chalopin D."/>
            <person name="Juanchich A."/>
            <person name="Bernard M."/>
            <person name="Noel B."/>
            <person name="Bento P."/>
            <person name="Da Silva C."/>
            <person name="Labadie K."/>
            <person name="Alberti A."/>
            <person name="Aury J.M."/>
            <person name="Louis A."/>
            <person name="Dehais P."/>
            <person name="Bardou P."/>
            <person name="Montfort J."/>
            <person name="Klopp C."/>
            <person name="Cabau C."/>
            <person name="Gaspin C."/>
            <person name="Thorgaard G.H."/>
            <person name="Boussaha M."/>
            <person name="Quillet E."/>
            <person name="Guyomard R."/>
            <person name="Galiana D."/>
            <person name="Bobe J."/>
            <person name="Volff J.N."/>
            <person name="Genet C."/>
            <person name="Wincker P."/>
            <person name="Jaillon O."/>
            <person name="Roest Crollius H."/>
            <person name="Guiguen Y."/>
        </authorList>
    </citation>
    <scope>NUCLEOTIDE SEQUENCE [LARGE SCALE GENOMIC DNA]</scope>
</reference>
<feature type="region of interest" description="Disordered" evidence="1">
    <location>
        <begin position="199"/>
        <end position="253"/>
    </location>
</feature>
<feature type="region of interest" description="Disordered" evidence="1">
    <location>
        <begin position="85"/>
        <end position="173"/>
    </location>
</feature>
<dbReference type="AlphaFoldDB" id="A0A060ZDU7"/>
<dbReference type="PaxDb" id="8022-A0A060ZDU7"/>
<dbReference type="EMBL" id="FR950357">
    <property type="protein sequence ID" value="CDQ99819.1"/>
    <property type="molecule type" value="Genomic_DNA"/>
</dbReference>
<dbReference type="STRING" id="8022.A0A060ZDU7"/>